<evidence type="ECO:0000256" key="1">
    <source>
        <dbReference type="SAM" id="MobiDB-lite"/>
    </source>
</evidence>
<dbReference type="AlphaFoldDB" id="A0A087HKE3"/>
<gene>
    <name evidence="3" type="ordered locus">AALP_Aa1g016000</name>
</gene>
<sequence length="79" mass="8665">MASIVLLLTQILHPINLEFQSSSSSSSVSSMLLTSSSSSSTSSAYYTQQKSPRHTTLDTIKISPLHDDPQDSRVMIDMF</sequence>
<reference evidence="4" key="1">
    <citation type="journal article" date="2015" name="Nat. Plants">
        <title>Genome expansion of Arabis alpina linked with retrotransposition and reduced symmetric DNA methylation.</title>
        <authorList>
            <person name="Willing E.M."/>
            <person name="Rawat V."/>
            <person name="Mandakova T."/>
            <person name="Maumus F."/>
            <person name="James G.V."/>
            <person name="Nordstroem K.J."/>
            <person name="Becker C."/>
            <person name="Warthmann N."/>
            <person name="Chica C."/>
            <person name="Szarzynska B."/>
            <person name="Zytnicki M."/>
            <person name="Albani M.C."/>
            <person name="Kiefer C."/>
            <person name="Bergonzi S."/>
            <person name="Castaings L."/>
            <person name="Mateos J.L."/>
            <person name="Berns M.C."/>
            <person name="Bujdoso N."/>
            <person name="Piofczyk T."/>
            <person name="de Lorenzo L."/>
            <person name="Barrero-Sicilia C."/>
            <person name="Mateos I."/>
            <person name="Piednoel M."/>
            <person name="Hagmann J."/>
            <person name="Chen-Min-Tao R."/>
            <person name="Iglesias-Fernandez R."/>
            <person name="Schuster S.C."/>
            <person name="Alonso-Blanco C."/>
            <person name="Roudier F."/>
            <person name="Carbonero P."/>
            <person name="Paz-Ares J."/>
            <person name="Davis S.J."/>
            <person name="Pecinka A."/>
            <person name="Quesneville H."/>
            <person name="Colot V."/>
            <person name="Lysak M.A."/>
            <person name="Weigel D."/>
            <person name="Coupland G."/>
            <person name="Schneeberger K."/>
        </authorList>
    </citation>
    <scope>NUCLEOTIDE SEQUENCE [LARGE SCALE GENOMIC DNA]</scope>
    <source>
        <strain evidence="4">cv. Pajares</strain>
    </source>
</reference>
<evidence type="ECO:0000256" key="2">
    <source>
        <dbReference type="SAM" id="SignalP"/>
    </source>
</evidence>
<dbReference type="Gramene" id="KFK42595">
    <property type="protein sequence ID" value="KFK42595"/>
    <property type="gene ID" value="AALP_AA1G016000"/>
</dbReference>
<name>A0A087HKE3_ARAAL</name>
<protein>
    <submittedName>
        <fullName evidence="3">Uncharacterized protein</fullName>
    </submittedName>
</protein>
<feature type="compositionally biased region" description="Low complexity" evidence="1">
    <location>
        <begin position="21"/>
        <end position="43"/>
    </location>
</feature>
<keyword evidence="4" id="KW-1185">Reference proteome</keyword>
<dbReference type="EMBL" id="CM002869">
    <property type="protein sequence ID" value="KFK42595.1"/>
    <property type="molecule type" value="Genomic_DNA"/>
</dbReference>
<evidence type="ECO:0000313" key="3">
    <source>
        <dbReference type="EMBL" id="KFK42595.1"/>
    </source>
</evidence>
<organism evidence="3 4">
    <name type="scientific">Arabis alpina</name>
    <name type="common">Alpine rock-cress</name>
    <dbReference type="NCBI Taxonomy" id="50452"/>
    <lineage>
        <taxon>Eukaryota</taxon>
        <taxon>Viridiplantae</taxon>
        <taxon>Streptophyta</taxon>
        <taxon>Embryophyta</taxon>
        <taxon>Tracheophyta</taxon>
        <taxon>Spermatophyta</taxon>
        <taxon>Magnoliopsida</taxon>
        <taxon>eudicotyledons</taxon>
        <taxon>Gunneridae</taxon>
        <taxon>Pentapetalae</taxon>
        <taxon>rosids</taxon>
        <taxon>malvids</taxon>
        <taxon>Brassicales</taxon>
        <taxon>Brassicaceae</taxon>
        <taxon>Arabideae</taxon>
        <taxon>Arabis</taxon>
    </lineage>
</organism>
<feature type="chain" id="PRO_5001823424" evidence="2">
    <location>
        <begin position="18"/>
        <end position="79"/>
    </location>
</feature>
<feature type="region of interest" description="Disordered" evidence="1">
    <location>
        <begin position="20"/>
        <end position="71"/>
    </location>
</feature>
<feature type="signal peptide" evidence="2">
    <location>
        <begin position="1"/>
        <end position="17"/>
    </location>
</feature>
<dbReference type="OrthoDB" id="1104757at2759"/>
<dbReference type="Proteomes" id="UP000029120">
    <property type="component" value="Chromosome 1"/>
</dbReference>
<evidence type="ECO:0000313" key="4">
    <source>
        <dbReference type="Proteomes" id="UP000029120"/>
    </source>
</evidence>
<proteinExistence type="predicted"/>
<keyword evidence="2" id="KW-0732">Signal</keyword>
<accession>A0A087HKE3</accession>
<dbReference type="OMA" id="RVMIDMF"/>